<proteinExistence type="predicted"/>
<protein>
    <submittedName>
        <fullName evidence="1">Uncharacterized protein</fullName>
    </submittedName>
</protein>
<name>A0A1G8ECL5_9SPHI</name>
<dbReference type="EMBL" id="FNCG01000011">
    <property type="protein sequence ID" value="SDH67623.1"/>
    <property type="molecule type" value="Genomic_DNA"/>
</dbReference>
<gene>
    <name evidence="1" type="ORF">SAMN05192573_111184</name>
</gene>
<evidence type="ECO:0000313" key="2">
    <source>
        <dbReference type="Proteomes" id="UP000199705"/>
    </source>
</evidence>
<reference evidence="2" key="1">
    <citation type="submission" date="2016-10" db="EMBL/GenBank/DDBJ databases">
        <authorList>
            <person name="Varghese N."/>
            <person name="Submissions S."/>
        </authorList>
    </citation>
    <scope>NUCLEOTIDE SEQUENCE [LARGE SCALE GENOMIC DNA]</scope>
    <source>
        <strain evidence="2">Gh-67</strain>
    </source>
</reference>
<organism evidence="1 2">
    <name type="scientific">Mucilaginibacter gossypii</name>
    <dbReference type="NCBI Taxonomy" id="551996"/>
    <lineage>
        <taxon>Bacteria</taxon>
        <taxon>Pseudomonadati</taxon>
        <taxon>Bacteroidota</taxon>
        <taxon>Sphingobacteriia</taxon>
        <taxon>Sphingobacteriales</taxon>
        <taxon>Sphingobacteriaceae</taxon>
        <taxon>Mucilaginibacter</taxon>
    </lineage>
</organism>
<dbReference type="STRING" id="551996.SAMN05192573_111184"/>
<sequence length="135" mass="15965">MSLFALILAFAVNTHAHFKPDTVDYWHVKYNDKTIAEYTDFDKKPILIKKQRIKDADILTVEYGNDTPCYEGDKGLYILSNDKKRIAITSVKTNQPLKVYLNYIIATKAYYHLKNLDIYYFDCRRDNLIFRLKIE</sequence>
<dbReference type="RefSeq" id="WP_091171533.1">
    <property type="nucleotide sequence ID" value="NZ_CP071878.2"/>
</dbReference>
<keyword evidence="2" id="KW-1185">Reference proteome</keyword>
<dbReference type="AlphaFoldDB" id="A0A1G8ECL5"/>
<evidence type="ECO:0000313" key="1">
    <source>
        <dbReference type="EMBL" id="SDH67623.1"/>
    </source>
</evidence>
<dbReference type="Proteomes" id="UP000199705">
    <property type="component" value="Unassembled WGS sequence"/>
</dbReference>
<accession>A0A1G8ECL5</accession>